<evidence type="ECO:0000313" key="8">
    <source>
        <dbReference type="Proteomes" id="UP000188586"/>
    </source>
</evidence>
<dbReference type="RefSeq" id="WP_014960409.1">
    <property type="nucleotide sequence ID" value="NZ_MPOJ01000009.1"/>
</dbReference>
<comment type="caution">
    <text evidence="7">The sequence shown here is derived from an EMBL/GenBank/DDBJ whole genome shotgun (WGS) entry which is preliminary data.</text>
</comment>
<reference evidence="7 8" key="1">
    <citation type="submission" date="2016-11" db="EMBL/GenBank/DDBJ databases">
        <title>Comparative genomics of co-occurring bacteria in distinct bioleaching systems unravels niche-specific adaptation.</title>
        <authorList>
            <person name="Zhang X."/>
            <person name="Liu X."/>
            <person name="Yin H."/>
        </authorList>
    </citation>
    <scope>NUCLEOTIDE SEQUENCE [LARGE SCALE GENOMIC DNA]</scope>
    <source>
        <strain evidence="7 8">DX</strain>
    </source>
</reference>
<dbReference type="GO" id="GO:0003677">
    <property type="term" value="F:DNA binding"/>
    <property type="evidence" value="ECO:0007669"/>
    <property type="project" value="UniProtKB-UniRule"/>
</dbReference>
<dbReference type="InterPro" id="IPR010998">
    <property type="entry name" value="Integrase_recombinase_N"/>
</dbReference>
<dbReference type="Gene3D" id="1.10.150.130">
    <property type="match status" value="1"/>
</dbReference>
<keyword evidence="3" id="KW-0233">DNA recombination</keyword>
<evidence type="ECO:0000313" key="7">
    <source>
        <dbReference type="EMBL" id="OOH73370.1"/>
    </source>
</evidence>
<dbReference type="InterPro" id="IPR013762">
    <property type="entry name" value="Integrase-like_cat_sf"/>
</dbReference>
<dbReference type="SUPFAM" id="SSF56349">
    <property type="entry name" value="DNA breaking-rejoining enzymes"/>
    <property type="match status" value="1"/>
</dbReference>
<proteinExistence type="predicted"/>
<dbReference type="InterPro" id="IPR050090">
    <property type="entry name" value="Tyrosine_recombinase_XerCD"/>
</dbReference>
<dbReference type="InterPro" id="IPR011010">
    <property type="entry name" value="DNA_brk_join_enz"/>
</dbReference>
<dbReference type="OMA" id="VSGHRSW"/>
<sequence length="348" mass="39331">MAAIRERGSYQWQAQVIRKGFPSQYKTFNNKSDAEKWARLIESEMDRGAFFSRKEAENTTLSEALDRYLTEITEKKKGSYQESRRIENLKIHSLGKRFLATIQGRDIAEYRDERLATVSPATVRRELVILSHLFTVASKEWGMSGLGNPVQAIRLPSGRGVSRDRRLNPGEETALLDACEKYGGDLPHVVLLALETAMRRGEIAGMTWDDVDLKKRTVTLPETKTGEVRIVSLSSEAIRILSSIPRRIDGRVFGYTDPHSITWAFIHACKKAGINGLTFHDLRHEATSRLFELGLSAEKVKKITGHKTYQMLARYTHLKAEDIAEEIDKLKKEKSGKTVEAQTKSSGH</sequence>
<evidence type="ECO:0000256" key="1">
    <source>
        <dbReference type="ARBA" id="ARBA00022908"/>
    </source>
</evidence>
<dbReference type="AlphaFoldDB" id="A0A1V3SWV8"/>
<keyword evidence="1" id="KW-0229">DNA integration</keyword>
<evidence type="ECO:0000256" key="3">
    <source>
        <dbReference type="ARBA" id="ARBA00023172"/>
    </source>
</evidence>
<accession>A0A1V3SWV8</accession>
<dbReference type="PANTHER" id="PTHR30349:SF94">
    <property type="entry name" value="INTEGRASE_RECOMBINASE HI_1414-RELATED"/>
    <property type="match status" value="1"/>
</dbReference>
<dbReference type="Gene3D" id="1.10.443.10">
    <property type="entry name" value="Intergrase catalytic core"/>
    <property type="match status" value="1"/>
</dbReference>
<dbReference type="InterPro" id="IPR044068">
    <property type="entry name" value="CB"/>
</dbReference>
<keyword evidence="2 4" id="KW-0238">DNA-binding</keyword>
<dbReference type="EMBL" id="MPOJ01000009">
    <property type="protein sequence ID" value="OOH73370.1"/>
    <property type="molecule type" value="Genomic_DNA"/>
</dbReference>
<dbReference type="PROSITE" id="PS51898">
    <property type="entry name" value="TYR_RECOMBINASE"/>
    <property type="match status" value="1"/>
</dbReference>
<dbReference type="GO" id="GO:0006310">
    <property type="term" value="P:DNA recombination"/>
    <property type="evidence" value="ECO:0007669"/>
    <property type="project" value="UniProtKB-KW"/>
</dbReference>
<evidence type="ECO:0000259" key="5">
    <source>
        <dbReference type="PROSITE" id="PS51898"/>
    </source>
</evidence>
<dbReference type="Pfam" id="PF24624">
    <property type="entry name" value="Int_N"/>
    <property type="match status" value="1"/>
</dbReference>
<gene>
    <name evidence="7" type="ORF">BOX24_04750</name>
</gene>
<dbReference type="PANTHER" id="PTHR30349">
    <property type="entry name" value="PHAGE INTEGRASE-RELATED"/>
    <property type="match status" value="1"/>
</dbReference>
<dbReference type="Proteomes" id="UP000188586">
    <property type="component" value="Unassembled WGS sequence"/>
</dbReference>
<dbReference type="InterPro" id="IPR002104">
    <property type="entry name" value="Integrase_catalytic"/>
</dbReference>
<evidence type="ECO:0000256" key="2">
    <source>
        <dbReference type="ARBA" id="ARBA00023125"/>
    </source>
</evidence>
<evidence type="ECO:0000259" key="6">
    <source>
        <dbReference type="PROSITE" id="PS51900"/>
    </source>
</evidence>
<name>A0A1V3SWV8_9BACT</name>
<dbReference type="GO" id="GO:0015074">
    <property type="term" value="P:DNA integration"/>
    <property type="evidence" value="ECO:0007669"/>
    <property type="project" value="UniProtKB-KW"/>
</dbReference>
<feature type="domain" description="Tyr recombinase" evidence="5">
    <location>
        <begin position="162"/>
        <end position="328"/>
    </location>
</feature>
<dbReference type="CDD" id="cd00796">
    <property type="entry name" value="INT_Rci_Hp1_C"/>
    <property type="match status" value="1"/>
</dbReference>
<dbReference type="PROSITE" id="PS51900">
    <property type="entry name" value="CB"/>
    <property type="match status" value="1"/>
</dbReference>
<dbReference type="InterPro" id="IPR057084">
    <property type="entry name" value="Int_N"/>
</dbReference>
<dbReference type="Pfam" id="PF00589">
    <property type="entry name" value="Phage_integrase"/>
    <property type="match status" value="1"/>
</dbReference>
<protein>
    <submittedName>
        <fullName evidence="7">Integrase</fullName>
    </submittedName>
</protein>
<organism evidence="7 8">
    <name type="scientific">Leptospirillum ferriphilum</name>
    <dbReference type="NCBI Taxonomy" id="178606"/>
    <lineage>
        <taxon>Bacteria</taxon>
        <taxon>Pseudomonadati</taxon>
        <taxon>Nitrospirota</taxon>
        <taxon>Nitrospiria</taxon>
        <taxon>Nitrospirales</taxon>
        <taxon>Nitrospiraceae</taxon>
        <taxon>Leptospirillum</taxon>
    </lineage>
</organism>
<evidence type="ECO:0000256" key="4">
    <source>
        <dbReference type="PROSITE-ProRule" id="PRU01248"/>
    </source>
</evidence>
<feature type="domain" description="Core-binding (CB)" evidence="6">
    <location>
        <begin position="59"/>
        <end position="138"/>
    </location>
</feature>